<dbReference type="EMBL" id="BMAV01027834">
    <property type="protein sequence ID" value="GFS62647.1"/>
    <property type="molecule type" value="Genomic_DNA"/>
</dbReference>
<dbReference type="AlphaFoldDB" id="A0A8X6JVZ2"/>
<organism evidence="1 2">
    <name type="scientific">Trichonephila inaurata madagascariensis</name>
    <dbReference type="NCBI Taxonomy" id="2747483"/>
    <lineage>
        <taxon>Eukaryota</taxon>
        <taxon>Metazoa</taxon>
        <taxon>Ecdysozoa</taxon>
        <taxon>Arthropoda</taxon>
        <taxon>Chelicerata</taxon>
        <taxon>Arachnida</taxon>
        <taxon>Araneae</taxon>
        <taxon>Araneomorphae</taxon>
        <taxon>Entelegynae</taxon>
        <taxon>Araneoidea</taxon>
        <taxon>Nephilidae</taxon>
        <taxon>Trichonephila</taxon>
        <taxon>Trichonephila inaurata</taxon>
    </lineage>
</organism>
<keyword evidence="2" id="KW-1185">Reference proteome</keyword>
<gene>
    <name evidence="1" type="primary">AVEN_117468_1</name>
    <name evidence="1" type="ORF">TNIN_52461</name>
</gene>
<protein>
    <submittedName>
        <fullName evidence="1">Uncharacterized protein</fullName>
    </submittedName>
</protein>
<dbReference type="Proteomes" id="UP000886998">
    <property type="component" value="Unassembled WGS sequence"/>
</dbReference>
<name>A0A8X6JVZ2_9ARAC</name>
<dbReference type="OrthoDB" id="6417927at2759"/>
<accession>A0A8X6JVZ2</accession>
<sequence>MASDLKFEICAFELFGTCFYKNEYLSEKPDILSTYGKEYHLDPENKEVYEESYYKAVELKYLLYQVVFQNEIKKSFSQFDCSPSSVFAYISHTCRRDSMFGDLTIFEFLFTSCAFAFHLCFYCIYELGYKDLLNYAHLCWAMYFDEYKTEFYSQGGWSQLKSVSISYCLVLEFLKMNVGSNTEYESEEEGKFGYLNIMKAVNNYKIFSDGVHVNCKTVSKAWVKFRLQNFNKFNTSCITTDMSDPKDMKCFSLQLRRLCDPNRSDELIIKNRSEYKDTFKQCRENIPPSLSKIKTLTLKDMNAEVIQREIELSYQEGDDRTDKLIATDLSQNRDTTSNDSSASRNYSFLKPKMIYRDEFSRIKTQGTREQKLKEETKKEMDLERGSPEVKCLLRMILV</sequence>
<evidence type="ECO:0000313" key="1">
    <source>
        <dbReference type="EMBL" id="GFS62647.1"/>
    </source>
</evidence>
<evidence type="ECO:0000313" key="2">
    <source>
        <dbReference type="Proteomes" id="UP000886998"/>
    </source>
</evidence>
<reference evidence="1" key="1">
    <citation type="submission" date="2020-08" db="EMBL/GenBank/DDBJ databases">
        <title>Multicomponent nature underlies the extraordinary mechanical properties of spider dragline silk.</title>
        <authorList>
            <person name="Kono N."/>
            <person name="Nakamura H."/>
            <person name="Mori M."/>
            <person name="Yoshida Y."/>
            <person name="Ohtoshi R."/>
            <person name="Malay A.D."/>
            <person name="Moran D.A.P."/>
            <person name="Tomita M."/>
            <person name="Numata K."/>
            <person name="Arakawa K."/>
        </authorList>
    </citation>
    <scope>NUCLEOTIDE SEQUENCE</scope>
</reference>
<proteinExistence type="predicted"/>
<comment type="caution">
    <text evidence="1">The sequence shown here is derived from an EMBL/GenBank/DDBJ whole genome shotgun (WGS) entry which is preliminary data.</text>
</comment>